<dbReference type="AlphaFoldDB" id="A0A8J6Q6Y8"/>
<proteinExistence type="predicted"/>
<accession>A0A8J6Q6Y8</accession>
<dbReference type="Proteomes" id="UP000600588">
    <property type="component" value="Unassembled WGS sequence"/>
</dbReference>
<comment type="caution">
    <text evidence="1">The sequence shown here is derived from an EMBL/GenBank/DDBJ whole genome shotgun (WGS) entry which is preliminary data.</text>
</comment>
<evidence type="ECO:0008006" key="3">
    <source>
        <dbReference type="Google" id="ProtNLM"/>
    </source>
</evidence>
<dbReference type="RefSeq" id="WP_188229009.1">
    <property type="nucleotide sequence ID" value="NZ_JACVXB010000001.1"/>
</dbReference>
<protein>
    <recommendedName>
        <fullName evidence="3">Outer membrane protein beta-barrel domain-containing protein</fullName>
    </recommendedName>
</protein>
<gene>
    <name evidence="1" type="ORF">ICJ83_03775</name>
</gene>
<reference evidence="1 2" key="1">
    <citation type="submission" date="2020-09" db="EMBL/GenBank/DDBJ databases">
        <title>TT11 complete genome.</title>
        <authorList>
            <person name="Wu Z."/>
        </authorList>
    </citation>
    <scope>NUCLEOTIDE SEQUENCE [LARGE SCALE GENOMIC DNA]</scope>
    <source>
        <strain evidence="1 2">TT11</strain>
    </source>
</reference>
<name>A0A8J6Q6Y8_9FLAO</name>
<dbReference type="EMBL" id="JACVXB010000001">
    <property type="protein sequence ID" value="MBD0831245.1"/>
    <property type="molecule type" value="Genomic_DNA"/>
</dbReference>
<evidence type="ECO:0000313" key="2">
    <source>
        <dbReference type="Proteomes" id="UP000600588"/>
    </source>
</evidence>
<organism evidence="1 2">
    <name type="scientific">Aestuariibaculum sediminum</name>
    <dbReference type="NCBI Taxonomy" id="2770637"/>
    <lineage>
        <taxon>Bacteria</taxon>
        <taxon>Pseudomonadati</taxon>
        <taxon>Bacteroidota</taxon>
        <taxon>Flavobacteriia</taxon>
        <taxon>Flavobacteriales</taxon>
        <taxon>Flavobacteriaceae</taxon>
    </lineage>
</organism>
<evidence type="ECO:0000313" key="1">
    <source>
        <dbReference type="EMBL" id="MBD0831245.1"/>
    </source>
</evidence>
<keyword evidence="2" id="KW-1185">Reference proteome</keyword>
<sequence length="227" mass="25661">MNFKPFFLLVAIVLCFVTKSFSQHRNYQITNGFSIFGAMTQFDIATDNFTTSKEWGFLGGMWATVDIPHRWYNVSFGMQLSESNIGVSSRPEIISNEQEFVEYKMFAAQIALLGHIKLGTPHVTLDFGPMLQYNSDLELKDKAYEDYYVNNYNLLQAADITSITRFNINGVAGITAGYKYVKLRAQYLYGATNMLKKLNSKNLNTDGGKSTFKGHQNMLVLGLNVSF</sequence>